<evidence type="ECO:0000256" key="1">
    <source>
        <dbReference type="SAM" id="SignalP"/>
    </source>
</evidence>
<evidence type="ECO:0000313" key="3">
    <source>
        <dbReference type="Proteomes" id="UP001500841"/>
    </source>
</evidence>
<dbReference type="EMBL" id="BAABCV010000003">
    <property type="protein sequence ID" value="GAA4089606.1"/>
    <property type="molecule type" value="Genomic_DNA"/>
</dbReference>
<reference evidence="3" key="1">
    <citation type="journal article" date="2019" name="Int. J. Syst. Evol. Microbiol.">
        <title>The Global Catalogue of Microorganisms (GCM) 10K type strain sequencing project: providing services to taxonomists for standard genome sequencing and annotation.</title>
        <authorList>
            <consortium name="The Broad Institute Genomics Platform"/>
            <consortium name="The Broad Institute Genome Sequencing Center for Infectious Disease"/>
            <person name="Wu L."/>
            <person name="Ma J."/>
        </authorList>
    </citation>
    <scope>NUCLEOTIDE SEQUENCE [LARGE SCALE GENOMIC DNA]</scope>
    <source>
        <strain evidence="3">JCM 17085</strain>
    </source>
</reference>
<evidence type="ECO:0008006" key="4">
    <source>
        <dbReference type="Google" id="ProtNLM"/>
    </source>
</evidence>
<feature type="chain" id="PRO_5045158827" description="LTXXQ motif family protein" evidence="1">
    <location>
        <begin position="21"/>
        <end position="120"/>
    </location>
</feature>
<keyword evidence="1" id="KW-0732">Signal</keyword>
<comment type="caution">
    <text evidence="2">The sequence shown here is derived from an EMBL/GenBank/DDBJ whole genome shotgun (WGS) entry which is preliminary data.</text>
</comment>
<proteinExistence type="predicted"/>
<organism evidence="2 3">
    <name type="scientific">Mucilaginibacter panaciglaebae</name>
    <dbReference type="NCBI Taxonomy" id="502331"/>
    <lineage>
        <taxon>Bacteria</taxon>
        <taxon>Pseudomonadati</taxon>
        <taxon>Bacteroidota</taxon>
        <taxon>Sphingobacteriia</taxon>
        <taxon>Sphingobacteriales</taxon>
        <taxon>Sphingobacteriaceae</taxon>
        <taxon>Mucilaginibacter</taxon>
    </lineage>
</organism>
<gene>
    <name evidence="2" type="ORF">GCM10022392_08700</name>
</gene>
<dbReference type="RefSeq" id="WP_345101234.1">
    <property type="nucleotide sequence ID" value="NZ_BAABCV010000003.1"/>
</dbReference>
<dbReference type="Proteomes" id="UP001500841">
    <property type="component" value="Unassembled WGS sequence"/>
</dbReference>
<sequence>MKKLVLVFAFIIGVSAVSFAQGGGRRTPKEQTDRLKEQIAGITDDQATKITTVYTEAGKKRDSLMKASNGDRQAMMGAYMKMMPATDAKIKAILTADQAKEYQKIVDARAERMKQMQNGN</sequence>
<accession>A0ABP7WJA9</accession>
<name>A0ABP7WJA9_9SPHI</name>
<evidence type="ECO:0000313" key="2">
    <source>
        <dbReference type="EMBL" id="GAA4089606.1"/>
    </source>
</evidence>
<feature type="signal peptide" evidence="1">
    <location>
        <begin position="1"/>
        <end position="20"/>
    </location>
</feature>
<keyword evidence="3" id="KW-1185">Reference proteome</keyword>
<protein>
    <recommendedName>
        <fullName evidence="4">LTXXQ motif family protein</fullName>
    </recommendedName>
</protein>